<protein>
    <submittedName>
        <fullName evidence="1">Uncharacterized protein</fullName>
    </submittedName>
</protein>
<dbReference type="EMBL" id="CM042884">
    <property type="protein sequence ID" value="KAI4369801.1"/>
    <property type="molecule type" value="Genomic_DNA"/>
</dbReference>
<sequence>MTNRDRVCVTGGTGFIGSWLIMRLLRRGYVVNATVRVNPVGSKDVGFLRSLPGAEENLRIVVSDLSIPGSFDPAIEGCVGVFHVATPVDFEGKEPEEVVVKRTVDGTLDLLRACLRSGTVKRFVYTSSASAVVFNGAEPGEALDESSWSDVDYLRRTMTFPVSYMVSKTLAEKAVLEFGEEHGLDVVTVIPSFVHGPFICPKFPGSVRTCLAMIMGNEEEYPSLLKISLVHVDDVASAHIFLFENSDVKGRYICSSHDMTAEDTLRFLSDRYPEFSIPPVESLKGIKVQLLPGLSSQKLMAAGFKFEYGVEEMFNGAIQSCREKGYL</sequence>
<proteinExistence type="predicted"/>
<name>A0ACB9QW87_9MYRT</name>
<evidence type="ECO:0000313" key="2">
    <source>
        <dbReference type="Proteomes" id="UP001057402"/>
    </source>
</evidence>
<accession>A0ACB9QW87</accession>
<comment type="caution">
    <text evidence="1">The sequence shown here is derived from an EMBL/GenBank/DDBJ whole genome shotgun (WGS) entry which is preliminary data.</text>
</comment>
<evidence type="ECO:0000313" key="1">
    <source>
        <dbReference type="EMBL" id="KAI4369801.1"/>
    </source>
</evidence>
<keyword evidence="2" id="KW-1185">Reference proteome</keyword>
<organism evidence="1 2">
    <name type="scientific">Melastoma candidum</name>
    <dbReference type="NCBI Taxonomy" id="119954"/>
    <lineage>
        <taxon>Eukaryota</taxon>
        <taxon>Viridiplantae</taxon>
        <taxon>Streptophyta</taxon>
        <taxon>Embryophyta</taxon>
        <taxon>Tracheophyta</taxon>
        <taxon>Spermatophyta</taxon>
        <taxon>Magnoliopsida</taxon>
        <taxon>eudicotyledons</taxon>
        <taxon>Gunneridae</taxon>
        <taxon>Pentapetalae</taxon>
        <taxon>rosids</taxon>
        <taxon>malvids</taxon>
        <taxon>Myrtales</taxon>
        <taxon>Melastomataceae</taxon>
        <taxon>Melastomatoideae</taxon>
        <taxon>Melastomateae</taxon>
        <taxon>Melastoma</taxon>
    </lineage>
</organism>
<reference evidence="2" key="1">
    <citation type="journal article" date="2023" name="Front. Plant Sci.">
        <title>Chromosomal-level genome assembly of Melastoma candidum provides insights into trichome evolution.</title>
        <authorList>
            <person name="Zhong Y."/>
            <person name="Wu W."/>
            <person name="Sun C."/>
            <person name="Zou P."/>
            <person name="Liu Y."/>
            <person name="Dai S."/>
            <person name="Zhou R."/>
        </authorList>
    </citation>
    <scope>NUCLEOTIDE SEQUENCE [LARGE SCALE GENOMIC DNA]</scope>
</reference>
<gene>
    <name evidence="1" type="ORF">MLD38_018205</name>
</gene>
<dbReference type="Proteomes" id="UP001057402">
    <property type="component" value="Chromosome 5"/>
</dbReference>